<comment type="similarity">
    <text evidence="1 6">Belongs to the annexin family.</text>
</comment>
<keyword evidence="5 6" id="KW-0111">Calcium/phospholipid-binding</keyword>
<evidence type="ECO:0000256" key="3">
    <source>
        <dbReference type="ARBA" id="ARBA00022837"/>
    </source>
</evidence>
<gene>
    <name evidence="7" type="ORF">Z043_115262</name>
</gene>
<dbReference type="FunFam" id="1.10.220.10:FF:000022">
    <property type="entry name" value="Annexin A5"/>
    <property type="match status" value="2"/>
</dbReference>
<dbReference type="GO" id="GO:0050819">
    <property type="term" value="P:negative regulation of coagulation"/>
    <property type="evidence" value="ECO:0007669"/>
    <property type="project" value="InterPro"/>
</dbReference>
<dbReference type="Pfam" id="PF00191">
    <property type="entry name" value="Annexin"/>
    <property type="match status" value="8"/>
</dbReference>
<dbReference type="AlphaFoldDB" id="A0A0P7WX29"/>
<accession>A0A0P7WX29</accession>
<feature type="non-terminal residue" evidence="7">
    <location>
        <position position="1"/>
    </location>
</feature>
<evidence type="ECO:0000313" key="7">
    <source>
        <dbReference type="EMBL" id="KPP66262.1"/>
    </source>
</evidence>
<keyword evidence="2 6" id="KW-0677">Repeat</keyword>
<evidence type="ECO:0000256" key="5">
    <source>
        <dbReference type="ARBA" id="ARBA00023302"/>
    </source>
</evidence>
<dbReference type="SMART" id="SM00335">
    <property type="entry name" value="ANX"/>
    <property type="match status" value="8"/>
</dbReference>
<evidence type="ECO:0000256" key="1">
    <source>
        <dbReference type="ARBA" id="ARBA00007831"/>
    </source>
</evidence>
<evidence type="ECO:0000256" key="2">
    <source>
        <dbReference type="ARBA" id="ARBA00022737"/>
    </source>
</evidence>
<dbReference type="InterPro" id="IPR001464">
    <property type="entry name" value="Annexin"/>
</dbReference>
<dbReference type="PRINTS" id="PR00201">
    <property type="entry name" value="ANNEXINV"/>
</dbReference>
<dbReference type="GO" id="GO:0005509">
    <property type="term" value="F:calcium ion binding"/>
    <property type="evidence" value="ECO:0007669"/>
    <property type="project" value="InterPro"/>
</dbReference>
<dbReference type="GO" id="GO:0005737">
    <property type="term" value="C:cytoplasm"/>
    <property type="evidence" value="ECO:0007669"/>
    <property type="project" value="TreeGrafter"/>
</dbReference>
<dbReference type="PROSITE" id="PS51897">
    <property type="entry name" value="ANNEXIN_2"/>
    <property type="match status" value="8"/>
</dbReference>
<name>A0A0P7WX29_SCLFO</name>
<dbReference type="Proteomes" id="UP000034805">
    <property type="component" value="Unassembled WGS sequence"/>
</dbReference>
<dbReference type="InterPro" id="IPR002392">
    <property type="entry name" value="ANX5"/>
</dbReference>
<organism evidence="7 8">
    <name type="scientific">Scleropages formosus</name>
    <name type="common">Asian bonytongue</name>
    <name type="synonym">Osteoglossum formosum</name>
    <dbReference type="NCBI Taxonomy" id="113540"/>
    <lineage>
        <taxon>Eukaryota</taxon>
        <taxon>Metazoa</taxon>
        <taxon>Chordata</taxon>
        <taxon>Craniata</taxon>
        <taxon>Vertebrata</taxon>
        <taxon>Euteleostomi</taxon>
        <taxon>Actinopterygii</taxon>
        <taxon>Neopterygii</taxon>
        <taxon>Teleostei</taxon>
        <taxon>Osteoglossocephala</taxon>
        <taxon>Osteoglossomorpha</taxon>
        <taxon>Osteoglossiformes</taxon>
        <taxon>Osteoglossidae</taxon>
        <taxon>Scleropages</taxon>
    </lineage>
</organism>
<dbReference type="InterPro" id="IPR018502">
    <property type="entry name" value="Annexin_repeat"/>
</dbReference>
<reference evidence="7 8" key="1">
    <citation type="submission" date="2015-08" db="EMBL/GenBank/DDBJ databases">
        <title>The genome of the Asian arowana (Scleropages formosus).</title>
        <authorList>
            <person name="Tan M.H."/>
            <person name="Gan H.M."/>
            <person name="Croft L.J."/>
            <person name="Austin C.M."/>
        </authorList>
    </citation>
    <scope>NUCLEOTIDE SEQUENCE [LARGE SCALE GENOMIC DNA]</scope>
    <source>
        <strain evidence="7">Aro1</strain>
    </source>
</reference>
<evidence type="ECO:0000256" key="6">
    <source>
        <dbReference type="RuleBase" id="RU003540"/>
    </source>
</evidence>
<dbReference type="InterPro" id="IPR037104">
    <property type="entry name" value="Annexin_sf"/>
</dbReference>
<dbReference type="FunFam" id="1.10.220.10:FF:000002">
    <property type="entry name" value="Annexin"/>
    <property type="match status" value="2"/>
</dbReference>
<dbReference type="STRING" id="113540.ENSSFOP00015044652"/>
<dbReference type="EMBL" id="JARO02005767">
    <property type="protein sequence ID" value="KPP66262.1"/>
    <property type="molecule type" value="Genomic_DNA"/>
</dbReference>
<keyword evidence="3 6" id="KW-0106">Calcium</keyword>
<dbReference type="FunFam" id="1.10.220.10:FF:000003">
    <property type="entry name" value="Annexin"/>
    <property type="match status" value="2"/>
</dbReference>
<dbReference type="PANTHER" id="PTHR10502">
    <property type="entry name" value="ANNEXIN"/>
    <property type="match status" value="1"/>
</dbReference>
<dbReference type="PRINTS" id="PR00196">
    <property type="entry name" value="ANNEXIN"/>
</dbReference>
<dbReference type="InterPro" id="IPR018252">
    <property type="entry name" value="Annexin_repeat_CS"/>
</dbReference>
<dbReference type="SUPFAM" id="SSF47874">
    <property type="entry name" value="Annexin"/>
    <property type="match status" value="2"/>
</dbReference>
<comment type="caution">
    <text evidence="7">The sequence shown here is derived from an EMBL/GenBank/DDBJ whole genome shotgun (WGS) entry which is preliminary data.</text>
</comment>
<dbReference type="GO" id="GO:0001786">
    <property type="term" value="F:phosphatidylserine binding"/>
    <property type="evidence" value="ECO:0007669"/>
    <property type="project" value="TreeGrafter"/>
</dbReference>
<dbReference type="GO" id="GO:0005544">
    <property type="term" value="F:calcium-dependent phospholipid binding"/>
    <property type="evidence" value="ECO:0007669"/>
    <property type="project" value="UniProtKB-KW"/>
</dbReference>
<dbReference type="PROSITE" id="PS00223">
    <property type="entry name" value="ANNEXIN_1"/>
    <property type="match status" value="5"/>
</dbReference>
<evidence type="ECO:0000313" key="8">
    <source>
        <dbReference type="Proteomes" id="UP000034805"/>
    </source>
</evidence>
<dbReference type="PANTHER" id="PTHR10502:SF26">
    <property type="entry name" value="ANNEXIN A5"/>
    <property type="match status" value="1"/>
</dbReference>
<sequence>ATRGSVKPFANFNANGDAEVLFKAMKGLGTDEDAILQLLTARSNSQRQQIKAAYKTLHGKDLVDDLKSELGGKFETVIISLMTPPLCYDVTELRNAIKGAGTNEKVLTEILASRTAAQVKEIIDMYKKEYDCSLEDDITGDCSGYFQRMLVILLQASRQHGVDEGSVKTDAEALFAAGEQKFGTDEDRFISILGNRSTVHLKRVFDEYKKLSGYEIEESIQRETSGSLQEVLLAVVKCTRSVPAYFAESLYYAMKGAGTDDQTLVRIMVTRSEVDMLDIRAEFRKMFATSLYSMIKAYRGTVKPYSNFDAKKDAEVLYKAMKGLGTDEKTILELVTARCNAQRQYIKAAYKTLYGKDLVHDLKSELGGQFETVIISLMETPLSYDVTELRKAIKGIGTSENVLIEILASRTPSQVVEMNNAYKQAYDCSLEHSITGDCSGCFQRMLVVLLQASRQQGVDEGKIKSDAEALFAAGEKKFGTDEDQFITILGNRSADHLRRVFDEYKKLSGFEIEESIKRETSGSLRDLFLAVVKCARSVPAYFAECLYKAMKGIGTDEHTLCRIMVSRSEVDMLDIRTEFRKMFATSLYSMIKSETSGDCRKTLLLLCGGDDA</sequence>
<dbReference type="Gene3D" id="1.10.220.10">
    <property type="entry name" value="Annexin"/>
    <property type="match status" value="8"/>
</dbReference>
<dbReference type="FunFam" id="1.10.220.10:FF:000004">
    <property type="entry name" value="Annexin"/>
    <property type="match status" value="2"/>
</dbReference>
<proteinExistence type="inferred from homology"/>
<dbReference type="GO" id="GO:0012506">
    <property type="term" value="C:vesicle membrane"/>
    <property type="evidence" value="ECO:0007669"/>
    <property type="project" value="TreeGrafter"/>
</dbReference>
<keyword evidence="4 6" id="KW-0041">Annexin</keyword>
<comment type="domain">
    <text evidence="6">A pair of annexin repeats may form one binding site for calcium and phospholipid.</text>
</comment>
<protein>
    <recommendedName>
        <fullName evidence="6">Annexin</fullName>
    </recommendedName>
</protein>
<dbReference type="GO" id="GO:0005886">
    <property type="term" value="C:plasma membrane"/>
    <property type="evidence" value="ECO:0007669"/>
    <property type="project" value="TreeGrafter"/>
</dbReference>
<dbReference type="GO" id="GO:0005634">
    <property type="term" value="C:nucleus"/>
    <property type="evidence" value="ECO:0007669"/>
    <property type="project" value="TreeGrafter"/>
</dbReference>
<evidence type="ECO:0000256" key="4">
    <source>
        <dbReference type="ARBA" id="ARBA00023216"/>
    </source>
</evidence>